<dbReference type="InterPro" id="IPR014284">
    <property type="entry name" value="RNA_pol_sigma-70_dom"/>
</dbReference>
<keyword evidence="5 6" id="KW-0804">Transcription</keyword>
<dbReference type="InterPro" id="IPR013324">
    <property type="entry name" value="RNA_pol_sigma_r3/r4-like"/>
</dbReference>
<evidence type="ECO:0000313" key="10">
    <source>
        <dbReference type="Proteomes" id="UP000000692"/>
    </source>
</evidence>
<sequence>MTEFGLLSARDSVHAHLDADRLFAQGTRKLAKSPSMIRKVERINVVAHIPALRLFARSLCRNNADADDLLQDTLLRAIEKAAQFEPGTNLRAWLCTIMRNRFYTLWHKRQREYTGGPECIADEISIEVDGQYWNLRLVEMEQAIAKLPLHHREAIMVIAVMGESYTHAAEVFGCDVGTVKSRLSRARAALREQLDLDS</sequence>
<dbReference type="Gene3D" id="1.10.1740.10">
    <property type="match status" value="1"/>
</dbReference>
<accession>F9YAX3</accession>
<dbReference type="InterPro" id="IPR000838">
    <property type="entry name" value="RNA_pol_sigma70_ECF_CS"/>
</dbReference>
<evidence type="ECO:0000259" key="8">
    <source>
        <dbReference type="Pfam" id="PF08281"/>
    </source>
</evidence>
<evidence type="ECO:0000256" key="2">
    <source>
        <dbReference type="ARBA" id="ARBA00023015"/>
    </source>
</evidence>
<evidence type="ECO:0000313" key="9">
    <source>
        <dbReference type="EMBL" id="AEM42525.1"/>
    </source>
</evidence>
<dbReference type="RefSeq" id="WP_014538245.1">
    <property type="nucleotide sequence ID" value="NC_017386.1"/>
</dbReference>
<dbReference type="OrthoDB" id="9803470at2"/>
<name>F9YAX3_KETVW</name>
<evidence type="ECO:0000256" key="6">
    <source>
        <dbReference type="RuleBase" id="RU000716"/>
    </source>
</evidence>
<reference evidence="9 10" key="1">
    <citation type="journal article" date="2011" name="J. Bacteriol.">
        <title>Complete genome sequence of the industrial strain Ketogulonicigenium vulgare WSH-001.</title>
        <authorList>
            <person name="Liu L."/>
            <person name="Li Y."/>
            <person name="Zhang J."/>
            <person name="Zhou Z."/>
            <person name="Liu J."/>
            <person name="Li X."/>
            <person name="Zhou J."/>
            <person name="Du G."/>
            <person name="Wang L."/>
            <person name="Chen J."/>
        </authorList>
    </citation>
    <scope>NUCLEOTIDE SEQUENCE [LARGE SCALE GENOMIC DNA]</scope>
    <source>
        <strain evidence="9 10">WSH-001</strain>
        <plasmid evidence="10">pKVU_100</plasmid>
    </source>
</reference>
<evidence type="ECO:0000256" key="3">
    <source>
        <dbReference type="ARBA" id="ARBA00023082"/>
    </source>
</evidence>
<dbReference type="GO" id="GO:0016987">
    <property type="term" value="F:sigma factor activity"/>
    <property type="evidence" value="ECO:0007669"/>
    <property type="project" value="UniProtKB-KW"/>
</dbReference>
<dbReference type="InterPro" id="IPR013325">
    <property type="entry name" value="RNA_pol_sigma_r2"/>
</dbReference>
<dbReference type="GO" id="GO:0006352">
    <property type="term" value="P:DNA-templated transcription initiation"/>
    <property type="evidence" value="ECO:0007669"/>
    <property type="project" value="InterPro"/>
</dbReference>
<dbReference type="Proteomes" id="UP000000692">
    <property type="component" value="Plasmid 1"/>
</dbReference>
<dbReference type="InterPro" id="IPR036388">
    <property type="entry name" value="WH-like_DNA-bd_sf"/>
</dbReference>
<dbReference type="InterPro" id="IPR013249">
    <property type="entry name" value="RNA_pol_sigma70_r4_t2"/>
</dbReference>
<dbReference type="Pfam" id="PF08281">
    <property type="entry name" value="Sigma70_r4_2"/>
    <property type="match status" value="1"/>
</dbReference>
<dbReference type="PANTHER" id="PTHR43133:SF25">
    <property type="entry name" value="RNA POLYMERASE SIGMA FACTOR RFAY-RELATED"/>
    <property type="match status" value="1"/>
</dbReference>
<dbReference type="InterPro" id="IPR007627">
    <property type="entry name" value="RNA_pol_sigma70_r2"/>
</dbReference>
<dbReference type="Pfam" id="PF04542">
    <property type="entry name" value="Sigma70_r2"/>
    <property type="match status" value="1"/>
</dbReference>
<dbReference type="CDD" id="cd06171">
    <property type="entry name" value="Sigma70_r4"/>
    <property type="match status" value="1"/>
</dbReference>
<dbReference type="KEGG" id="kvl:KVU_PA0105"/>
<evidence type="ECO:0000256" key="5">
    <source>
        <dbReference type="ARBA" id="ARBA00023163"/>
    </source>
</evidence>
<dbReference type="NCBIfam" id="TIGR02937">
    <property type="entry name" value="sigma70-ECF"/>
    <property type="match status" value="1"/>
</dbReference>
<keyword evidence="10" id="KW-1185">Reference proteome</keyword>
<evidence type="ECO:0000259" key="7">
    <source>
        <dbReference type="Pfam" id="PF04542"/>
    </source>
</evidence>
<feature type="domain" description="RNA polymerase sigma-70 region 2" evidence="7">
    <location>
        <begin position="47"/>
        <end position="111"/>
    </location>
</feature>
<feature type="domain" description="RNA polymerase sigma factor 70 region 4 type 2" evidence="8">
    <location>
        <begin position="138"/>
        <end position="190"/>
    </location>
</feature>
<dbReference type="AlphaFoldDB" id="F9YAX3"/>
<evidence type="ECO:0000256" key="4">
    <source>
        <dbReference type="ARBA" id="ARBA00023125"/>
    </source>
</evidence>
<organism evidence="9 10">
    <name type="scientific">Ketogulonicigenium vulgare (strain WSH-001)</name>
    <dbReference type="NCBI Taxonomy" id="759362"/>
    <lineage>
        <taxon>Bacteria</taxon>
        <taxon>Pseudomonadati</taxon>
        <taxon>Pseudomonadota</taxon>
        <taxon>Alphaproteobacteria</taxon>
        <taxon>Rhodobacterales</taxon>
        <taxon>Roseobacteraceae</taxon>
        <taxon>Ketogulonicigenium</taxon>
    </lineage>
</organism>
<dbReference type="InterPro" id="IPR039425">
    <property type="entry name" value="RNA_pol_sigma-70-like"/>
</dbReference>
<dbReference type="PANTHER" id="PTHR43133">
    <property type="entry name" value="RNA POLYMERASE ECF-TYPE SIGMA FACTO"/>
    <property type="match status" value="1"/>
</dbReference>
<dbReference type="SUPFAM" id="SSF88946">
    <property type="entry name" value="Sigma2 domain of RNA polymerase sigma factors"/>
    <property type="match status" value="1"/>
</dbReference>
<protein>
    <recommendedName>
        <fullName evidence="6">RNA polymerase sigma factor</fullName>
    </recommendedName>
</protein>
<geneLocation type="plasmid" evidence="10">
    <name>pKVU_100</name>
</geneLocation>
<dbReference type="HOGENOM" id="CLU_047691_1_2_5"/>
<dbReference type="PROSITE" id="PS01063">
    <property type="entry name" value="SIGMA70_ECF"/>
    <property type="match status" value="1"/>
</dbReference>
<dbReference type="Gene3D" id="1.10.10.10">
    <property type="entry name" value="Winged helix-like DNA-binding domain superfamily/Winged helix DNA-binding domain"/>
    <property type="match status" value="1"/>
</dbReference>
<evidence type="ECO:0000256" key="1">
    <source>
        <dbReference type="ARBA" id="ARBA00010641"/>
    </source>
</evidence>
<dbReference type="EMBL" id="CP002019">
    <property type="protein sequence ID" value="AEM42525.1"/>
    <property type="molecule type" value="Genomic_DNA"/>
</dbReference>
<comment type="similarity">
    <text evidence="1 6">Belongs to the sigma-70 factor family. ECF subfamily.</text>
</comment>
<keyword evidence="9" id="KW-0614">Plasmid</keyword>
<keyword evidence="2 6" id="KW-0805">Transcription regulation</keyword>
<proteinExistence type="inferred from homology"/>
<gene>
    <name evidence="9" type="primary">rpoE</name>
    <name evidence="9" type="ordered locus">KVU_PA0105</name>
</gene>
<keyword evidence="3 6" id="KW-0731">Sigma factor</keyword>
<dbReference type="SUPFAM" id="SSF88659">
    <property type="entry name" value="Sigma3 and sigma4 domains of RNA polymerase sigma factors"/>
    <property type="match status" value="1"/>
</dbReference>
<keyword evidence="4 6" id="KW-0238">DNA-binding</keyword>
<dbReference type="GO" id="GO:0003677">
    <property type="term" value="F:DNA binding"/>
    <property type="evidence" value="ECO:0007669"/>
    <property type="project" value="UniProtKB-KW"/>
</dbReference>